<proteinExistence type="predicted"/>
<evidence type="ECO:0008006" key="3">
    <source>
        <dbReference type="Google" id="ProtNLM"/>
    </source>
</evidence>
<gene>
    <name evidence="1" type="ORF">TNCT_558531</name>
</gene>
<dbReference type="EMBL" id="BMAO01029453">
    <property type="protein sequence ID" value="GFR31787.1"/>
    <property type="molecule type" value="Genomic_DNA"/>
</dbReference>
<sequence>MFPAELMSVSLVERDLLVMLFYENKRNASVAVRGICRRKNLRRAPMSTKSIRFMIKRFEETGKIGVQPGRGRKCVTLVLVDGVQNQLALNFMDTSYK</sequence>
<accession>A0A8X6HXH1</accession>
<dbReference type="AlphaFoldDB" id="A0A8X6HXH1"/>
<evidence type="ECO:0000313" key="1">
    <source>
        <dbReference type="EMBL" id="GFR31787.1"/>
    </source>
</evidence>
<dbReference type="Proteomes" id="UP000887116">
    <property type="component" value="Unassembled WGS sequence"/>
</dbReference>
<dbReference type="OrthoDB" id="9979538at2759"/>
<organism evidence="1 2">
    <name type="scientific">Trichonephila clavata</name>
    <name type="common">Joro spider</name>
    <name type="synonym">Nephila clavata</name>
    <dbReference type="NCBI Taxonomy" id="2740835"/>
    <lineage>
        <taxon>Eukaryota</taxon>
        <taxon>Metazoa</taxon>
        <taxon>Ecdysozoa</taxon>
        <taxon>Arthropoda</taxon>
        <taxon>Chelicerata</taxon>
        <taxon>Arachnida</taxon>
        <taxon>Araneae</taxon>
        <taxon>Araneomorphae</taxon>
        <taxon>Entelegynae</taxon>
        <taxon>Araneoidea</taxon>
        <taxon>Nephilidae</taxon>
        <taxon>Trichonephila</taxon>
    </lineage>
</organism>
<keyword evidence="2" id="KW-1185">Reference proteome</keyword>
<comment type="caution">
    <text evidence="1">The sequence shown here is derived from an EMBL/GenBank/DDBJ whole genome shotgun (WGS) entry which is preliminary data.</text>
</comment>
<reference evidence="1" key="1">
    <citation type="submission" date="2020-07" db="EMBL/GenBank/DDBJ databases">
        <title>Multicomponent nature underlies the extraordinary mechanical properties of spider dragline silk.</title>
        <authorList>
            <person name="Kono N."/>
            <person name="Nakamura H."/>
            <person name="Mori M."/>
            <person name="Yoshida Y."/>
            <person name="Ohtoshi R."/>
            <person name="Malay A.D."/>
            <person name="Moran D.A.P."/>
            <person name="Tomita M."/>
            <person name="Numata K."/>
            <person name="Arakawa K."/>
        </authorList>
    </citation>
    <scope>NUCLEOTIDE SEQUENCE</scope>
</reference>
<protein>
    <recommendedName>
        <fullName evidence="3">DUF4817 domain-containing protein</fullName>
    </recommendedName>
</protein>
<evidence type="ECO:0000313" key="2">
    <source>
        <dbReference type="Proteomes" id="UP000887116"/>
    </source>
</evidence>
<name>A0A8X6HXH1_TRICU</name>